<reference evidence="3" key="1">
    <citation type="submission" date="2020-11" db="EMBL/GenBank/DDBJ databases">
        <authorList>
            <person name="Tran Van P."/>
        </authorList>
    </citation>
    <scope>NUCLEOTIDE SEQUENCE</scope>
</reference>
<name>A0A7R9ARN2_TIMSH</name>
<proteinExistence type="predicted"/>
<organism evidence="3">
    <name type="scientific">Timema shepardi</name>
    <name type="common">Walking stick</name>
    <dbReference type="NCBI Taxonomy" id="629360"/>
    <lineage>
        <taxon>Eukaryota</taxon>
        <taxon>Metazoa</taxon>
        <taxon>Ecdysozoa</taxon>
        <taxon>Arthropoda</taxon>
        <taxon>Hexapoda</taxon>
        <taxon>Insecta</taxon>
        <taxon>Pterygota</taxon>
        <taxon>Neoptera</taxon>
        <taxon>Polyneoptera</taxon>
        <taxon>Phasmatodea</taxon>
        <taxon>Timematodea</taxon>
        <taxon>Timematoidea</taxon>
        <taxon>Timematidae</taxon>
        <taxon>Timema</taxon>
    </lineage>
</organism>
<feature type="region of interest" description="Disordered" evidence="1">
    <location>
        <begin position="275"/>
        <end position="304"/>
    </location>
</feature>
<sequence length="606" mass="67078">MEASVCLSVCLSVSLYLSLGTIEVKRAVHKTLARLRDVRYDPYYHGGWDDSPTPLSTPKKIKGCPPTPSFTRAQAHHSALRSCARAANWRDPGPRGRDRNAGSAVLRDTAVPSCLSLVPQVPGSRLLSTRLAVSCYVLLWRFDGGGAMGGRRGRQDRCLTISVLHLVTLMCQEEVNPHLRGGRVENHLGKTNPVHPTEIRTSISPFSAVELNTTSALANYATEAVHPTEIRTSISPFSAVELNTTSALANYATEWPYTRVSNPLLSNKISPVHSGVKPPPLEQDLPSTLGCQTPSSRTRSPQYTRVSNPLLSNKISPVHSGVKPPPLEPGLPFFPPVLHFVPSSGHPIAHNSATSIEPSNWLMCWRSSGRIKSWGIGLTPLRGCKPLTTTTSPRPLPFHRKKSEKETKEEMAGADNSKKNSHACIHTADINARIHTAEQSCMYSHRRTVMHVFTQQNSNACIPTAEQSCMYSHSRTVMHVFPQQNSNACIPTAHSTCVRFLLSLLFSEETENKMEPLSHPPPPPHNERLFPALFSFPPRSADVAFTSMLRSLSARQCCFRPSYLHRSVPNWLEISMRPMLTASLLNSSVSRTRISWMNRRDGRRLD</sequence>
<accession>A0A7R9ARN2</accession>
<evidence type="ECO:0000256" key="2">
    <source>
        <dbReference type="SAM" id="SignalP"/>
    </source>
</evidence>
<feature type="chain" id="PRO_5031543901" evidence="2">
    <location>
        <begin position="21"/>
        <end position="606"/>
    </location>
</feature>
<keyword evidence="2" id="KW-0732">Signal</keyword>
<dbReference type="EMBL" id="OC001060">
    <property type="protein sequence ID" value="CAD7259022.1"/>
    <property type="molecule type" value="Genomic_DNA"/>
</dbReference>
<feature type="compositionally biased region" description="Polar residues" evidence="1">
    <location>
        <begin position="285"/>
        <end position="304"/>
    </location>
</feature>
<protein>
    <submittedName>
        <fullName evidence="3">Uncharacterized protein</fullName>
    </submittedName>
</protein>
<evidence type="ECO:0000313" key="3">
    <source>
        <dbReference type="EMBL" id="CAD7259022.1"/>
    </source>
</evidence>
<evidence type="ECO:0000256" key="1">
    <source>
        <dbReference type="SAM" id="MobiDB-lite"/>
    </source>
</evidence>
<feature type="region of interest" description="Disordered" evidence="1">
    <location>
        <begin position="385"/>
        <end position="420"/>
    </location>
</feature>
<gene>
    <name evidence="3" type="ORF">TSIB3V08_LOCUS3238</name>
</gene>
<dbReference type="AlphaFoldDB" id="A0A7R9ARN2"/>
<feature type="signal peptide" evidence="2">
    <location>
        <begin position="1"/>
        <end position="20"/>
    </location>
</feature>